<feature type="region of interest" description="Disordered" evidence="1">
    <location>
        <begin position="65"/>
        <end position="85"/>
    </location>
</feature>
<keyword evidence="2" id="KW-1185">Reference proteome</keyword>
<dbReference type="RefSeq" id="XP_036358899.1">
    <property type="nucleotide sequence ID" value="XM_036503006.1"/>
</dbReference>
<evidence type="ECO:0000313" key="2">
    <source>
        <dbReference type="Proteomes" id="UP000515154"/>
    </source>
</evidence>
<reference evidence="3" key="1">
    <citation type="submission" date="2025-08" db="UniProtKB">
        <authorList>
            <consortium name="RefSeq"/>
        </authorList>
    </citation>
    <scope>IDENTIFICATION</scope>
</reference>
<dbReference type="KEGG" id="osn:115212247"/>
<gene>
    <name evidence="3" type="primary">LOC115212247</name>
</gene>
<feature type="compositionally biased region" description="Polar residues" evidence="1">
    <location>
        <begin position="67"/>
        <end position="79"/>
    </location>
</feature>
<name>A0A7E6EU83_9MOLL</name>
<evidence type="ECO:0000313" key="3">
    <source>
        <dbReference type="RefSeq" id="XP_036358899.1"/>
    </source>
</evidence>
<sequence length="85" mass="9453">MKISYVNVSRKPDDAVEEQCAEVSEPKYLEMGQRNTDGTYVKVSKKPAAVEEQCAEVSEPKYLEMGQRSTDGTYVNASNKPAGYQ</sequence>
<dbReference type="Proteomes" id="UP000515154">
    <property type="component" value="Linkage group LG5"/>
</dbReference>
<accession>A0A7E6EU83</accession>
<dbReference type="AlphaFoldDB" id="A0A7E6EU83"/>
<protein>
    <submittedName>
        <fullName evidence="3">Uncharacterized protein LOC115212247</fullName>
    </submittedName>
</protein>
<organism evidence="2 3">
    <name type="scientific">Octopus sinensis</name>
    <name type="common">East Asian common octopus</name>
    <dbReference type="NCBI Taxonomy" id="2607531"/>
    <lineage>
        <taxon>Eukaryota</taxon>
        <taxon>Metazoa</taxon>
        <taxon>Spiralia</taxon>
        <taxon>Lophotrochozoa</taxon>
        <taxon>Mollusca</taxon>
        <taxon>Cephalopoda</taxon>
        <taxon>Coleoidea</taxon>
        <taxon>Octopodiformes</taxon>
        <taxon>Octopoda</taxon>
        <taxon>Incirrata</taxon>
        <taxon>Octopodidae</taxon>
        <taxon>Octopus</taxon>
    </lineage>
</organism>
<proteinExistence type="predicted"/>
<evidence type="ECO:0000256" key="1">
    <source>
        <dbReference type="SAM" id="MobiDB-lite"/>
    </source>
</evidence>